<evidence type="ECO:0000256" key="6">
    <source>
        <dbReference type="ARBA" id="ARBA00022729"/>
    </source>
</evidence>
<keyword evidence="6 10" id="KW-0732">Signal</keyword>
<dbReference type="Pfam" id="PF01095">
    <property type="entry name" value="Pectinesterase"/>
    <property type="match status" value="1"/>
</dbReference>
<feature type="signal peptide" evidence="10">
    <location>
        <begin position="1"/>
        <end position="19"/>
    </location>
</feature>
<evidence type="ECO:0000256" key="7">
    <source>
        <dbReference type="ARBA" id="ARBA00022801"/>
    </source>
</evidence>
<evidence type="ECO:0000256" key="8">
    <source>
        <dbReference type="ARBA" id="ARBA00023085"/>
    </source>
</evidence>
<dbReference type="PANTHER" id="PTHR31321">
    <property type="entry name" value="ACYL-COA THIOESTER HYDROLASE YBHC-RELATED"/>
    <property type="match status" value="1"/>
</dbReference>
<evidence type="ECO:0000256" key="10">
    <source>
        <dbReference type="SAM" id="SignalP"/>
    </source>
</evidence>
<evidence type="ECO:0000259" key="11">
    <source>
        <dbReference type="Pfam" id="PF01095"/>
    </source>
</evidence>
<dbReference type="InterPro" id="IPR000070">
    <property type="entry name" value="Pectinesterase_cat"/>
</dbReference>
<dbReference type="SUPFAM" id="SSF51126">
    <property type="entry name" value="Pectin lyase-like"/>
    <property type="match status" value="1"/>
</dbReference>
<keyword evidence="8" id="KW-0063">Aspartyl esterase</keyword>
<dbReference type="GO" id="GO:0030599">
    <property type="term" value="F:pectinesterase activity"/>
    <property type="evidence" value="ECO:0007669"/>
    <property type="project" value="UniProtKB-EC"/>
</dbReference>
<evidence type="ECO:0000313" key="12">
    <source>
        <dbReference type="EMBL" id="KAE9172320.1"/>
    </source>
</evidence>
<keyword evidence="7" id="KW-0378">Hydrolase</keyword>
<reference evidence="12 13" key="1">
    <citation type="submission" date="2018-09" db="EMBL/GenBank/DDBJ databases">
        <title>Genomic investigation of the strawberry pathogen Phytophthora fragariae indicates pathogenicity is determined by transcriptional variation in three key races.</title>
        <authorList>
            <person name="Adams T.M."/>
            <person name="Armitage A.D."/>
            <person name="Sobczyk M.K."/>
            <person name="Bates H.J."/>
            <person name="Dunwell J.M."/>
            <person name="Nellist C.F."/>
            <person name="Harrison R.J."/>
        </authorList>
    </citation>
    <scope>NUCLEOTIDE SEQUENCE [LARGE SCALE GENOMIC DNA]</scope>
    <source>
        <strain evidence="12 13">BC-23</strain>
    </source>
</reference>
<dbReference type="GO" id="GO:0005576">
    <property type="term" value="C:extracellular region"/>
    <property type="evidence" value="ECO:0007669"/>
    <property type="project" value="UniProtKB-SubCell"/>
</dbReference>
<name>A0A6G0MKX6_9STRA</name>
<organism evidence="12 13">
    <name type="scientific">Phytophthora fragariae</name>
    <dbReference type="NCBI Taxonomy" id="53985"/>
    <lineage>
        <taxon>Eukaryota</taxon>
        <taxon>Sar</taxon>
        <taxon>Stramenopiles</taxon>
        <taxon>Oomycota</taxon>
        <taxon>Peronosporomycetes</taxon>
        <taxon>Peronosporales</taxon>
        <taxon>Peronosporaceae</taxon>
        <taxon>Phytophthora</taxon>
    </lineage>
</organism>
<protein>
    <recommendedName>
        <fullName evidence="4">pectinesterase</fullName>
        <ecNumber evidence="4">3.1.1.11</ecNumber>
    </recommendedName>
</protein>
<evidence type="ECO:0000256" key="2">
    <source>
        <dbReference type="ARBA" id="ARBA00005184"/>
    </source>
</evidence>
<dbReference type="PANTHER" id="PTHR31321:SF57">
    <property type="entry name" value="PECTINESTERASE 53-RELATED"/>
    <property type="match status" value="1"/>
</dbReference>
<keyword evidence="5" id="KW-0964">Secreted</keyword>
<proteinExistence type="inferred from homology"/>
<comment type="catalytic activity">
    <reaction evidence="9">
        <text>[(1-&gt;4)-alpha-D-galacturonosyl methyl ester](n) + n H2O = [(1-&gt;4)-alpha-D-galacturonosyl](n) + n methanol + n H(+)</text>
        <dbReference type="Rhea" id="RHEA:22380"/>
        <dbReference type="Rhea" id="RHEA-COMP:14570"/>
        <dbReference type="Rhea" id="RHEA-COMP:14573"/>
        <dbReference type="ChEBI" id="CHEBI:15377"/>
        <dbReference type="ChEBI" id="CHEBI:15378"/>
        <dbReference type="ChEBI" id="CHEBI:17790"/>
        <dbReference type="ChEBI" id="CHEBI:140522"/>
        <dbReference type="ChEBI" id="CHEBI:140523"/>
        <dbReference type="EC" id="3.1.1.11"/>
    </reaction>
</comment>
<dbReference type="FunFam" id="2.160.20.10:FF:000014">
    <property type="entry name" value="Pectinesterase"/>
    <property type="match status" value="1"/>
</dbReference>
<evidence type="ECO:0000313" key="13">
    <source>
        <dbReference type="Proteomes" id="UP000476176"/>
    </source>
</evidence>
<comment type="similarity">
    <text evidence="3">Belongs to the pectinesterase family.</text>
</comment>
<gene>
    <name evidence="12" type="ORF">PF004_g27307</name>
</gene>
<comment type="pathway">
    <text evidence="2">Glycan metabolism; pectin degradation; 2-dehydro-3-deoxy-D-gluconate from pectin: step 1/5.</text>
</comment>
<comment type="caution">
    <text evidence="12">The sequence shown here is derived from an EMBL/GenBank/DDBJ whole genome shotgun (WGS) entry which is preliminary data.</text>
</comment>
<dbReference type="GO" id="GO:0042545">
    <property type="term" value="P:cell wall modification"/>
    <property type="evidence" value="ECO:0007669"/>
    <property type="project" value="InterPro"/>
</dbReference>
<evidence type="ECO:0000256" key="5">
    <source>
        <dbReference type="ARBA" id="ARBA00022525"/>
    </source>
</evidence>
<feature type="chain" id="PRO_5026324249" description="pectinesterase" evidence="10">
    <location>
        <begin position="20"/>
        <end position="341"/>
    </location>
</feature>
<sequence>MQILAPLVVLAGLIAAVEGACSGPNARTQPPTDAIVVDATGAHNGSIRTVADGVAKLSNTTAGRTLFVFPGVYEEQVIIPKLNGSLVVQGYTCDTTSYAANEVTITHALAQGDIPASITRDRNDLITTLRLRTDNVKIYNLNVANMAGKFKKDGQALAVSVVGNNSGFYACNFTGYQDTLYENKGINLFAKTPISGAKDFIFGQTAKAWFESCDIVSVGAGCITANGRDSDANPSEYVFNNTRVSGTTRPGTAFLGRPWQSYTRVVWQNSELSDIIHPHGWKKWEVVNTTNLYIKEYNNSGDGAATANRAKFSGVLAQPVPITDVLGENYKTAWWVDTTFL</sequence>
<dbReference type="GO" id="GO:0045490">
    <property type="term" value="P:pectin catabolic process"/>
    <property type="evidence" value="ECO:0007669"/>
    <property type="project" value="UniProtKB-UniPathway"/>
</dbReference>
<dbReference type="AlphaFoldDB" id="A0A6G0MKX6"/>
<evidence type="ECO:0000256" key="9">
    <source>
        <dbReference type="ARBA" id="ARBA00047928"/>
    </source>
</evidence>
<comment type="subcellular location">
    <subcellularLocation>
        <location evidence="1">Secreted</location>
    </subcellularLocation>
</comment>
<dbReference type="EMBL" id="QXGC01003915">
    <property type="protein sequence ID" value="KAE9172320.1"/>
    <property type="molecule type" value="Genomic_DNA"/>
</dbReference>
<evidence type="ECO:0000256" key="3">
    <source>
        <dbReference type="ARBA" id="ARBA00008891"/>
    </source>
</evidence>
<dbReference type="UniPathway" id="UPA00545">
    <property type="reaction ID" value="UER00823"/>
</dbReference>
<dbReference type="Proteomes" id="UP000476176">
    <property type="component" value="Unassembled WGS sequence"/>
</dbReference>
<dbReference type="EC" id="3.1.1.11" evidence="4"/>
<evidence type="ECO:0000256" key="1">
    <source>
        <dbReference type="ARBA" id="ARBA00004613"/>
    </source>
</evidence>
<dbReference type="InterPro" id="IPR011050">
    <property type="entry name" value="Pectin_lyase_fold/virulence"/>
</dbReference>
<feature type="domain" description="Pectinesterase catalytic" evidence="11">
    <location>
        <begin position="43"/>
        <end position="315"/>
    </location>
</feature>
<accession>A0A6G0MKX6</accession>
<dbReference type="InterPro" id="IPR012334">
    <property type="entry name" value="Pectin_lyas_fold"/>
</dbReference>
<dbReference type="Gene3D" id="2.160.20.10">
    <property type="entry name" value="Single-stranded right-handed beta-helix, Pectin lyase-like"/>
    <property type="match status" value="1"/>
</dbReference>
<evidence type="ECO:0000256" key="4">
    <source>
        <dbReference type="ARBA" id="ARBA00013229"/>
    </source>
</evidence>